<proteinExistence type="predicted"/>
<feature type="chain" id="PRO_5046565026" evidence="1">
    <location>
        <begin position="20"/>
        <end position="238"/>
    </location>
</feature>
<reference evidence="2 3" key="1">
    <citation type="journal article" date="2022" name="Nat. Microbiol.">
        <title>The microbiome of a bacterivorous marine choanoflagellate contains a resource-demanding obligate bacterial associate.</title>
        <authorList>
            <person name="Needham D.M."/>
            <person name="Poirier C."/>
            <person name="Bachy C."/>
            <person name="George E.E."/>
            <person name="Wilken S."/>
            <person name="Yung C.C.M."/>
            <person name="Limardo A.J."/>
            <person name="Morando M."/>
            <person name="Sudek L."/>
            <person name="Malmstrom R.R."/>
            <person name="Keeling P.J."/>
            <person name="Santoro A.E."/>
            <person name="Worden A.Z."/>
        </authorList>
    </citation>
    <scope>NUCLEOTIDE SEQUENCE [LARGE SCALE GENOMIC DNA]</scope>
    <source>
        <strain evidence="2 3">Comchoano-1</strain>
    </source>
</reference>
<name>A0ABY5DH23_9GAMM</name>
<evidence type="ECO:0000313" key="2">
    <source>
        <dbReference type="EMBL" id="UTC24091.1"/>
    </source>
</evidence>
<feature type="signal peptide" evidence="1">
    <location>
        <begin position="1"/>
        <end position="19"/>
    </location>
</feature>
<organism evidence="2 3">
    <name type="scientific">Candidatus Comchoanobacter bicostacola</name>
    <dbReference type="NCBI Taxonomy" id="2919598"/>
    <lineage>
        <taxon>Bacteria</taxon>
        <taxon>Pseudomonadati</taxon>
        <taxon>Pseudomonadota</taxon>
        <taxon>Gammaproteobacteria</taxon>
        <taxon>Candidatus Comchoanobacterales</taxon>
        <taxon>Candidatus Comchoanobacteraceae</taxon>
        <taxon>Candidatus Comchoanobacter</taxon>
    </lineage>
</organism>
<accession>A0ABY5DH23</accession>
<dbReference type="Proteomes" id="UP001055955">
    <property type="component" value="Chromosome"/>
</dbReference>
<keyword evidence="3" id="KW-1185">Reference proteome</keyword>
<protein>
    <submittedName>
        <fullName evidence="2">Uncharacterized protein</fullName>
    </submittedName>
</protein>
<dbReference type="RefSeq" id="WP_258567875.1">
    <property type="nucleotide sequence ID" value="NZ_CP092900.1"/>
</dbReference>
<sequence>MKIKSLHLFLFLLPSVSLSYNTPLGVAQFSINGALEQDINALSSVNVGNHATSSLLYSSPVIGAQFKLLDFNYSAGIEWRFPEPEKVISRYLDIHQLNAKSSETSHAINPDYTAWLNKNWGNIAIGFAWRATPLDTRLKMTSVLFNPNTIHYKTKSQFMFGPQMIAHLDYTPHISFYFLVRSLYLLDKITDHKNSDANLASSYLPLNLLIQGINLADLIGPSINISALSLQYGVIIHV</sequence>
<evidence type="ECO:0000313" key="3">
    <source>
        <dbReference type="Proteomes" id="UP001055955"/>
    </source>
</evidence>
<evidence type="ECO:0000256" key="1">
    <source>
        <dbReference type="SAM" id="SignalP"/>
    </source>
</evidence>
<gene>
    <name evidence="2" type="ORF">MMH89_02470</name>
</gene>
<keyword evidence="1" id="KW-0732">Signal</keyword>
<dbReference type="EMBL" id="CP092900">
    <property type="protein sequence ID" value="UTC24091.1"/>
    <property type="molecule type" value="Genomic_DNA"/>
</dbReference>